<proteinExistence type="predicted"/>
<evidence type="ECO:0000313" key="3">
    <source>
        <dbReference type="Proteomes" id="UP000006591"/>
    </source>
</evidence>
<reference evidence="2" key="2">
    <citation type="submission" date="2018-04" db="EMBL/GenBank/DDBJ databases">
        <title>OnivRS2 (Oryza nivara Reference Sequence Version 2).</title>
        <authorList>
            <person name="Zhang J."/>
            <person name="Kudrna D."/>
            <person name="Lee S."/>
            <person name="Talag J."/>
            <person name="Rajasekar S."/>
            <person name="Welchert J."/>
            <person name="Hsing Y.-I."/>
            <person name="Wing R.A."/>
        </authorList>
    </citation>
    <scope>NUCLEOTIDE SEQUENCE [LARGE SCALE GENOMIC DNA]</scope>
</reference>
<dbReference type="AlphaFoldDB" id="A0A0E0FP54"/>
<protein>
    <submittedName>
        <fullName evidence="2">Uncharacterized protein</fullName>
    </submittedName>
</protein>
<reference evidence="2" key="1">
    <citation type="submission" date="2015-04" db="UniProtKB">
        <authorList>
            <consortium name="EnsemblPlants"/>
        </authorList>
    </citation>
    <scope>IDENTIFICATION</scope>
    <source>
        <strain evidence="2">SL10</strain>
    </source>
</reference>
<evidence type="ECO:0000313" key="2">
    <source>
        <dbReference type="EnsemblPlants" id="ONIVA01G24780.1"/>
    </source>
</evidence>
<keyword evidence="3" id="KW-1185">Reference proteome</keyword>
<name>A0A0E0FP54_ORYNI</name>
<dbReference type="Proteomes" id="UP000006591">
    <property type="component" value="Chromosome 1"/>
</dbReference>
<sequence>MPNQPDDLRGEEDWRKNKLAFPIAGSEPHLTWAAAVRRMDSRLIHQLERRGVAMKEGCGGRADTSFSREQAESRKGEEGHVA</sequence>
<feature type="compositionally biased region" description="Basic and acidic residues" evidence="1">
    <location>
        <begin position="69"/>
        <end position="82"/>
    </location>
</feature>
<dbReference type="HOGENOM" id="CLU_2562256_0_0_1"/>
<dbReference type="EnsemblPlants" id="ONIVA01G24780.1">
    <property type="protein sequence ID" value="ONIVA01G24780.1"/>
    <property type="gene ID" value="ONIVA01G24780"/>
</dbReference>
<accession>A0A0E0FP54</accession>
<evidence type="ECO:0000256" key="1">
    <source>
        <dbReference type="SAM" id="MobiDB-lite"/>
    </source>
</evidence>
<organism evidence="2">
    <name type="scientific">Oryza nivara</name>
    <name type="common">Indian wild rice</name>
    <name type="synonym">Oryza sativa f. spontanea</name>
    <dbReference type="NCBI Taxonomy" id="4536"/>
    <lineage>
        <taxon>Eukaryota</taxon>
        <taxon>Viridiplantae</taxon>
        <taxon>Streptophyta</taxon>
        <taxon>Embryophyta</taxon>
        <taxon>Tracheophyta</taxon>
        <taxon>Spermatophyta</taxon>
        <taxon>Magnoliopsida</taxon>
        <taxon>Liliopsida</taxon>
        <taxon>Poales</taxon>
        <taxon>Poaceae</taxon>
        <taxon>BOP clade</taxon>
        <taxon>Oryzoideae</taxon>
        <taxon>Oryzeae</taxon>
        <taxon>Oryzinae</taxon>
        <taxon>Oryza</taxon>
    </lineage>
</organism>
<dbReference type="Gramene" id="ONIVA01G24780.1">
    <property type="protein sequence ID" value="ONIVA01G24780.1"/>
    <property type="gene ID" value="ONIVA01G24780"/>
</dbReference>
<feature type="region of interest" description="Disordered" evidence="1">
    <location>
        <begin position="55"/>
        <end position="82"/>
    </location>
</feature>